<dbReference type="EMBL" id="CP157675">
    <property type="protein sequence ID" value="XBP68420.1"/>
    <property type="molecule type" value="Genomic_DNA"/>
</dbReference>
<dbReference type="CDD" id="cd02511">
    <property type="entry name" value="Beta4Glucosyltransferase"/>
    <property type="match status" value="1"/>
</dbReference>
<dbReference type="PANTHER" id="PTHR43630">
    <property type="entry name" value="POLY-BETA-1,6-N-ACETYL-D-GLUCOSAMINE SYNTHASE"/>
    <property type="match status" value="1"/>
</dbReference>
<keyword evidence="3" id="KW-0328">Glycosyltransferase</keyword>
<evidence type="ECO:0000259" key="2">
    <source>
        <dbReference type="Pfam" id="PF00535"/>
    </source>
</evidence>
<sequence>MPSLSVTVITKNEAHNIEACLSSVAFADEVIVLDSGSTDNTVQIALSMGADVSTNSDWKGFGVQKNRALALAKSDWVLSIDADERVPPELQAEIRAALEASDFDAYSMPRLSSYCGQYMHHSGWYPDRVTRLFRRNSARFSDDLVHEKIMTTSKVGQLNSRLLHESFRNLEAVLDKTNRYSTAGAQSLFNKGKPASVGKALGHGMWAFVRTYFLRLGFLDGRLGLVLAISNAEGTYYRYLKLWLLQRQPGKVPPA</sequence>
<organism evidence="3">
    <name type="scientific">Polaromonas hydrogenivorans</name>
    <dbReference type="NCBI Taxonomy" id="335476"/>
    <lineage>
        <taxon>Bacteria</taxon>
        <taxon>Pseudomonadati</taxon>
        <taxon>Pseudomonadota</taxon>
        <taxon>Betaproteobacteria</taxon>
        <taxon>Burkholderiales</taxon>
        <taxon>Comamonadaceae</taxon>
        <taxon>Polaromonas</taxon>
    </lineage>
</organism>
<reference evidence="3" key="1">
    <citation type="submission" date="2024-05" db="EMBL/GenBank/DDBJ databases">
        <authorList>
            <person name="Bunk B."/>
            <person name="Swiderski J."/>
            <person name="Sproer C."/>
            <person name="Thiel V."/>
        </authorList>
    </citation>
    <scope>NUCLEOTIDE SEQUENCE</scope>
    <source>
        <strain evidence="3">DSM 17735</strain>
    </source>
</reference>
<gene>
    <name evidence="3" type="ORF">ABLV49_10805</name>
</gene>
<dbReference type="RefSeq" id="WP_349276418.1">
    <property type="nucleotide sequence ID" value="NZ_CBCSCU010000029.1"/>
</dbReference>
<dbReference type="EC" id="2.4.-.-" evidence="3"/>
<dbReference type="AlphaFoldDB" id="A0AAU7LLF0"/>
<dbReference type="Pfam" id="PF00535">
    <property type="entry name" value="Glycos_transf_2"/>
    <property type="match status" value="1"/>
</dbReference>
<dbReference type="GO" id="GO:0016757">
    <property type="term" value="F:glycosyltransferase activity"/>
    <property type="evidence" value="ECO:0007669"/>
    <property type="project" value="UniProtKB-KW"/>
</dbReference>
<dbReference type="InterPro" id="IPR029044">
    <property type="entry name" value="Nucleotide-diphossugar_trans"/>
</dbReference>
<comment type="similarity">
    <text evidence="1">Belongs to the glycosyltransferase 2 family. WaaE/KdtX subfamily.</text>
</comment>
<keyword evidence="3" id="KW-0808">Transferase</keyword>
<dbReference type="SUPFAM" id="SSF53448">
    <property type="entry name" value="Nucleotide-diphospho-sugar transferases"/>
    <property type="match status" value="1"/>
</dbReference>
<dbReference type="InterPro" id="IPR001173">
    <property type="entry name" value="Glyco_trans_2-like"/>
</dbReference>
<dbReference type="Gene3D" id="3.90.550.10">
    <property type="entry name" value="Spore Coat Polysaccharide Biosynthesis Protein SpsA, Chain A"/>
    <property type="match status" value="1"/>
</dbReference>
<evidence type="ECO:0000313" key="3">
    <source>
        <dbReference type="EMBL" id="XBP68420.1"/>
    </source>
</evidence>
<name>A0AAU7LLF0_9BURK</name>
<evidence type="ECO:0000256" key="1">
    <source>
        <dbReference type="ARBA" id="ARBA00038494"/>
    </source>
</evidence>
<protein>
    <submittedName>
        <fullName evidence="3">Glycosyltransferase family 2 protein</fullName>
        <ecNumber evidence="3">2.4.-.-</ecNumber>
    </submittedName>
</protein>
<accession>A0AAU7LLF0</accession>
<dbReference type="PANTHER" id="PTHR43630:SF2">
    <property type="entry name" value="GLYCOSYLTRANSFERASE"/>
    <property type="match status" value="1"/>
</dbReference>
<proteinExistence type="inferred from homology"/>
<feature type="domain" description="Glycosyltransferase 2-like" evidence="2">
    <location>
        <begin position="5"/>
        <end position="117"/>
    </location>
</feature>